<dbReference type="PROSITE" id="PS50106">
    <property type="entry name" value="PDZ"/>
    <property type="match status" value="1"/>
</dbReference>
<dbReference type="STRING" id="1742973.COMA2_80098"/>
<dbReference type="PANTHER" id="PTHR32060">
    <property type="entry name" value="TAIL-SPECIFIC PROTEASE"/>
    <property type="match status" value="1"/>
</dbReference>
<dbReference type="GO" id="GO:0007165">
    <property type="term" value="P:signal transduction"/>
    <property type="evidence" value="ECO:0007669"/>
    <property type="project" value="TreeGrafter"/>
</dbReference>
<evidence type="ECO:0000313" key="4">
    <source>
        <dbReference type="EMBL" id="CUS39647.1"/>
    </source>
</evidence>
<feature type="compositionally biased region" description="Polar residues" evidence="1">
    <location>
        <begin position="128"/>
        <end position="138"/>
    </location>
</feature>
<feature type="signal peptide" evidence="2">
    <location>
        <begin position="1"/>
        <end position="25"/>
    </location>
</feature>
<feature type="domain" description="PDZ" evidence="3">
    <location>
        <begin position="41"/>
        <end position="107"/>
    </location>
</feature>
<evidence type="ECO:0000256" key="1">
    <source>
        <dbReference type="SAM" id="MobiDB-lite"/>
    </source>
</evidence>
<dbReference type="GO" id="GO:0030288">
    <property type="term" value="C:outer membrane-bounded periplasmic space"/>
    <property type="evidence" value="ECO:0007669"/>
    <property type="project" value="TreeGrafter"/>
</dbReference>
<dbReference type="GO" id="GO:0004175">
    <property type="term" value="F:endopeptidase activity"/>
    <property type="evidence" value="ECO:0007669"/>
    <property type="project" value="TreeGrafter"/>
</dbReference>
<evidence type="ECO:0000313" key="5">
    <source>
        <dbReference type="Proteomes" id="UP000198736"/>
    </source>
</evidence>
<dbReference type="InterPro" id="IPR001478">
    <property type="entry name" value="PDZ"/>
</dbReference>
<dbReference type="Pfam" id="PF17820">
    <property type="entry name" value="PDZ_6"/>
    <property type="match status" value="1"/>
</dbReference>
<keyword evidence="5" id="KW-1185">Reference proteome</keyword>
<gene>
    <name evidence="4" type="ORF">COMA2_80098</name>
</gene>
<feature type="chain" id="PRO_5006624187" description="PDZ domain-containing protein" evidence="2">
    <location>
        <begin position="26"/>
        <end position="151"/>
    </location>
</feature>
<feature type="region of interest" description="Disordered" evidence="1">
    <location>
        <begin position="128"/>
        <end position="151"/>
    </location>
</feature>
<accession>A0A0S4LQU6</accession>
<evidence type="ECO:0000259" key="3">
    <source>
        <dbReference type="PROSITE" id="PS50106"/>
    </source>
</evidence>
<dbReference type="AlphaFoldDB" id="A0A0S4LQU6"/>
<protein>
    <recommendedName>
        <fullName evidence="3">PDZ domain-containing protein</fullName>
    </recommendedName>
</protein>
<dbReference type="SUPFAM" id="SSF50156">
    <property type="entry name" value="PDZ domain-like"/>
    <property type="match status" value="1"/>
</dbReference>
<dbReference type="PANTHER" id="PTHR32060:SF30">
    <property type="entry name" value="CARBOXY-TERMINAL PROCESSING PROTEASE CTPA"/>
    <property type="match status" value="1"/>
</dbReference>
<proteinExistence type="predicted"/>
<dbReference type="CDD" id="cd06782">
    <property type="entry name" value="cpPDZ_CPP-like"/>
    <property type="match status" value="1"/>
</dbReference>
<dbReference type="Proteomes" id="UP000198736">
    <property type="component" value="Unassembled WGS sequence"/>
</dbReference>
<name>A0A0S4LQU6_9BACT</name>
<organism evidence="4 5">
    <name type="scientific">Candidatus Nitrospira nitrificans</name>
    <dbReference type="NCBI Taxonomy" id="1742973"/>
    <lineage>
        <taxon>Bacteria</taxon>
        <taxon>Pseudomonadati</taxon>
        <taxon>Nitrospirota</taxon>
        <taxon>Nitrospiria</taxon>
        <taxon>Nitrospirales</taxon>
        <taxon>Nitrospiraceae</taxon>
        <taxon>Nitrospira</taxon>
    </lineage>
</organism>
<dbReference type="EMBL" id="CZPZ01000035">
    <property type="protein sequence ID" value="CUS39647.1"/>
    <property type="molecule type" value="Genomic_DNA"/>
</dbReference>
<sequence>MRKMRDVVVATCFLLSLLATVTAKADQPTSQAPYGHGDDGKPATGVIGVIIQVAANRIGEPAALYVMSVRQDSPAYAAGLKHGDEIVAVNGTPVAGKSYEQVVSMIRGEAGTPVKLEIKGTRELSIMRVSSGTLTEGQPGSRGDQSDKTRP</sequence>
<dbReference type="InterPro" id="IPR036034">
    <property type="entry name" value="PDZ_sf"/>
</dbReference>
<dbReference type="InterPro" id="IPR041489">
    <property type="entry name" value="PDZ_6"/>
</dbReference>
<keyword evidence="2" id="KW-0732">Signal</keyword>
<dbReference type="RefSeq" id="WP_217490826.1">
    <property type="nucleotide sequence ID" value="NZ_CZPZ01000035.1"/>
</dbReference>
<reference evidence="5" key="1">
    <citation type="submission" date="2015-10" db="EMBL/GenBank/DDBJ databases">
        <authorList>
            <person name="Luecker S."/>
            <person name="Luecker S."/>
        </authorList>
    </citation>
    <scope>NUCLEOTIDE SEQUENCE [LARGE SCALE GENOMIC DNA]</scope>
</reference>
<evidence type="ECO:0000256" key="2">
    <source>
        <dbReference type="SAM" id="SignalP"/>
    </source>
</evidence>
<dbReference type="SMART" id="SM00228">
    <property type="entry name" value="PDZ"/>
    <property type="match status" value="1"/>
</dbReference>
<dbReference type="Gene3D" id="2.30.42.10">
    <property type="match status" value="1"/>
</dbReference>